<proteinExistence type="predicted"/>
<dbReference type="Proteomes" id="UP000887565">
    <property type="component" value="Unplaced"/>
</dbReference>
<feature type="compositionally biased region" description="Polar residues" evidence="1">
    <location>
        <begin position="437"/>
        <end position="452"/>
    </location>
</feature>
<evidence type="ECO:0000256" key="1">
    <source>
        <dbReference type="SAM" id="MobiDB-lite"/>
    </source>
</evidence>
<dbReference type="WBParaSite" id="nRc.2.0.1.t26800-RA">
    <property type="protein sequence ID" value="nRc.2.0.1.t26800-RA"/>
    <property type="gene ID" value="nRc.2.0.1.g26800"/>
</dbReference>
<feature type="compositionally biased region" description="Basic residues" evidence="1">
    <location>
        <begin position="481"/>
        <end position="498"/>
    </location>
</feature>
<feature type="region of interest" description="Disordered" evidence="1">
    <location>
        <begin position="421"/>
        <end position="507"/>
    </location>
</feature>
<dbReference type="AlphaFoldDB" id="A0A915JKV3"/>
<name>A0A915JKV3_ROMCU</name>
<accession>A0A915JKV3</accession>
<evidence type="ECO:0000313" key="2">
    <source>
        <dbReference type="Proteomes" id="UP000887565"/>
    </source>
</evidence>
<evidence type="ECO:0000313" key="3">
    <source>
        <dbReference type="WBParaSite" id="nRc.2.0.1.t26800-RA"/>
    </source>
</evidence>
<feature type="compositionally biased region" description="Basic residues" evidence="1">
    <location>
        <begin position="424"/>
        <end position="435"/>
    </location>
</feature>
<sequence length="937" mass="108090">MCVRLKAKIYKSGGCSIPLYGAECWPEHKQVLSVVEMTMTQQERYKVLPACATTQHPTKVRRPRINNRTNQRGVRKSRWTTTPATSQAALPIIIENAKKCRHSDRIVNCFDHGIMGDYYYGVSGDGCYIIQGKKRSKVAIDKCNTSTRKASIIYSRKNKKCVPVWRKLASKKIKIYKSVEECHGGMEFFVAKVLNGHKRYHIISEAMNQHGCTLFNATSGKSYPTDCDGYLISDEYYYRKDGDKCEYVGRDAVRHPVDNPNLCNDDKFKANHEHKSFLKNYTHLYCNLEKVHDDHKAKDCREYPDVNVAFYNFCNKNEESVIKKVDSCDGRKACRNDMYKKASEMINTELIPLACSDKETCEEVDENSSMKITSYCYGHKAEILKKLRNCGGYNNCQRFPRHQAEELLKCKTNVGCIAGQRMANRSRKNGPKRPPVKTTSLAVTNNPIVTTRNARKPRTSAPRMKTGVTRKQRSVDEGPGRSRRGPSGRKDPHRKRPGRQAAPDTRKLNILIKRWGSEQCEFYNASRCEFNRYPISCRRPPEDHLYREDGKGCFDAADQPLPDKMCDTSSPSQWERLRYAFLERNATRCVPIWMINSDLGLEGYDSPDECIREWNSRGFFNCSNAGCTRRRRYNTYCSEQDAEKFAIENIDEKLANEKTSNSTTHMTQLHCPEYQENCEPYPEGKAYQLLKSRMIKKKFMQLDTIILVAPENRDQRMQAHEEADVGRVDQRDIIAISLEGKLMLVDMEKPSILIKRWGSEQCEFYNAMSCEFHPMSCQRHDGNYLYREDGKGCFNNKDNQQLPDRMCDTFGRSQHEFLRYAFLEKNAKQCEPIWIKPGDDSLEVYDTRDRCIKDVGGKCNLTAFERCDETGIRSNVVCPRAQTSQFVTNLVYVAVLKNCLEDRLKHYRSNVHAEEYSKKQIKPREGVLFNCDTLPCT</sequence>
<protein>
    <submittedName>
        <fullName evidence="3">Uncharacterized protein</fullName>
    </submittedName>
</protein>
<organism evidence="2 3">
    <name type="scientific">Romanomermis culicivorax</name>
    <name type="common">Nematode worm</name>
    <dbReference type="NCBI Taxonomy" id="13658"/>
    <lineage>
        <taxon>Eukaryota</taxon>
        <taxon>Metazoa</taxon>
        <taxon>Ecdysozoa</taxon>
        <taxon>Nematoda</taxon>
        <taxon>Enoplea</taxon>
        <taxon>Dorylaimia</taxon>
        <taxon>Mermithida</taxon>
        <taxon>Mermithoidea</taxon>
        <taxon>Mermithidae</taxon>
        <taxon>Romanomermis</taxon>
    </lineage>
</organism>
<keyword evidence="2" id="KW-1185">Reference proteome</keyword>
<reference evidence="3" key="1">
    <citation type="submission" date="2022-11" db="UniProtKB">
        <authorList>
            <consortium name="WormBaseParasite"/>
        </authorList>
    </citation>
    <scope>IDENTIFICATION</scope>
</reference>